<keyword evidence="2" id="KW-1185">Reference proteome</keyword>
<comment type="caution">
    <text evidence="1">The sequence shown here is derived from an EMBL/GenBank/DDBJ whole genome shotgun (WGS) entry which is preliminary data.</text>
</comment>
<dbReference type="RefSeq" id="WP_346248624.1">
    <property type="nucleotide sequence ID" value="NZ_JBDIZK010000015.1"/>
</dbReference>
<dbReference type="EMBL" id="JBDIZK010000015">
    <property type="protein sequence ID" value="MEN3749578.1"/>
    <property type="molecule type" value="Genomic_DNA"/>
</dbReference>
<protein>
    <submittedName>
        <fullName evidence="1">Uncharacterized protein</fullName>
    </submittedName>
</protein>
<accession>A0ABV0BET0</accession>
<sequence>MTAESGVTCHSIQEVASVEDGIVQIAFDLTGSPAGYLVISLPEDLGATAEFFGENHYAEVADQGFGGYGAIDAIAIDNASRFRVNLKNPVPGIGATLTIVTRSPMPDLIVDQLRRLESTPGGADGNSPGFPP</sequence>
<dbReference type="Proteomes" id="UP001427805">
    <property type="component" value="Unassembled WGS sequence"/>
</dbReference>
<gene>
    <name evidence="1" type="ORF">TPR58_20565</name>
</gene>
<reference evidence="1 2" key="1">
    <citation type="submission" date="2024-05" db="EMBL/GenBank/DDBJ databases">
        <title>Sphingomonas sp. HF-S3 16S ribosomal RNA gene Genome sequencing and assembly.</title>
        <authorList>
            <person name="Lee H."/>
        </authorList>
    </citation>
    <scope>NUCLEOTIDE SEQUENCE [LARGE SCALE GENOMIC DNA]</scope>
    <source>
        <strain evidence="1 2">HF-S3</strain>
    </source>
</reference>
<proteinExistence type="predicted"/>
<evidence type="ECO:0000313" key="1">
    <source>
        <dbReference type="EMBL" id="MEN3749578.1"/>
    </source>
</evidence>
<evidence type="ECO:0000313" key="2">
    <source>
        <dbReference type="Proteomes" id="UP001427805"/>
    </source>
</evidence>
<organism evidence="1 2">
    <name type="scientific">Sphingomonas rustica</name>
    <dbReference type="NCBI Taxonomy" id="3103142"/>
    <lineage>
        <taxon>Bacteria</taxon>
        <taxon>Pseudomonadati</taxon>
        <taxon>Pseudomonadota</taxon>
        <taxon>Alphaproteobacteria</taxon>
        <taxon>Sphingomonadales</taxon>
        <taxon>Sphingomonadaceae</taxon>
        <taxon>Sphingomonas</taxon>
    </lineage>
</organism>
<name>A0ABV0BET0_9SPHN</name>